<evidence type="ECO:0000313" key="8">
    <source>
        <dbReference type="Proteomes" id="UP001201273"/>
    </source>
</evidence>
<dbReference type="PANTHER" id="PTHR30606:SF4">
    <property type="entry name" value="LIPID A BIOSYNTHESIS MYRISTOYLTRANSFERASE"/>
    <property type="match status" value="1"/>
</dbReference>
<dbReference type="GO" id="GO:0016746">
    <property type="term" value="F:acyltransferase activity"/>
    <property type="evidence" value="ECO:0007669"/>
    <property type="project" value="UniProtKB-KW"/>
</dbReference>
<dbReference type="PANTHER" id="PTHR30606">
    <property type="entry name" value="LIPID A BIOSYNTHESIS LAUROYL ACYLTRANSFERASE"/>
    <property type="match status" value="1"/>
</dbReference>
<dbReference type="InterPro" id="IPR011921">
    <property type="entry name" value="Lipid_A_MsbB"/>
</dbReference>
<comment type="function">
    <text evidence="6">Catalyzes the transfer of an acyl chain from an acyl-[acyl-carrier-protein] (ACP) to a Kdo(2)-(acyl)-lipid IV(A) to form a Kdo(2)-lipid A.</text>
</comment>
<proteinExistence type="inferred from homology"/>
<comment type="catalytic activity">
    <reaction evidence="6">
        <text>an alpha-Kdo-(2-&gt;4)-alpha-Kdo-(2-&gt;6)-(acyl)-lipid IVA + a fatty acyl-[ACP] = an alpha-Kdo-(2-&gt;4)-alpha-Kdo-(2-&gt;6)-lipid A + holo-[ACP]</text>
        <dbReference type="Rhea" id="RHEA:69400"/>
        <dbReference type="Rhea" id="RHEA-COMP:9685"/>
        <dbReference type="Rhea" id="RHEA-COMP:14125"/>
        <dbReference type="ChEBI" id="CHEBI:64479"/>
        <dbReference type="ChEBI" id="CHEBI:138651"/>
        <dbReference type="ChEBI" id="CHEBI:176430"/>
        <dbReference type="ChEBI" id="CHEBI:176431"/>
        <dbReference type="EC" id="2.3.1.243"/>
    </reaction>
</comment>
<comment type="pathway">
    <text evidence="6">Glycolipid biosynthesis; KDO(2)-lipid A biosynthesis; KDO(2)-lipid A from CMP-3-deoxy-D-manno-octulosonate and lipid IV(A): step 4/4.</text>
</comment>
<dbReference type="CDD" id="cd07984">
    <property type="entry name" value="LPLAT_LABLAT-like"/>
    <property type="match status" value="1"/>
</dbReference>
<feature type="transmembrane region" description="Helical" evidence="6">
    <location>
        <begin position="24"/>
        <end position="43"/>
    </location>
</feature>
<keyword evidence="4 6" id="KW-0472">Membrane</keyword>
<dbReference type="Pfam" id="PF03279">
    <property type="entry name" value="Lip_A_acyltrans"/>
    <property type="match status" value="1"/>
</dbReference>
<keyword evidence="1 6" id="KW-1003">Cell membrane</keyword>
<dbReference type="RefSeq" id="WP_233051596.1">
    <property type="nucleotide sequence ID" value="NZ_JAIMJA010000003.1"/>
</dbReference>
<sequence>MQTEFDPKAYNPQFHIGFLKPKYWGTWAYVLLISLISFLPHFARKAIVTPIAKLAMKLNSKANKRARVNLKMCFPDKSHTEREAILLKSFITGGCYLLGYPAISLRSKKWLEQSTVIKGLDNLTRHTDKKENVILLVPHTWALDVPGMLLASRGTPATTIAKKQKNEVSDWLIHRQRIQYGGRIYERSAGIKPFLQSIKKGYLGLYLPDEDLGAENSVFVDFFATQKATIKGLGKLSKLTKAKIIPVFAMYNLNAGQYELDILPALTPFPNDSEEQDARMMNACIENYVNEHPEQYMWILRLLKTRPNDGENPYNQ</sequence>
<dbReference type="PIRSF" id="PIRSF026649">
    <property type="entry name" value="MsbB"/>
    <property type="match status" value="1"/>
</dbReference>
<evidence type="ECO:0000256" key="5">
    <source>
        <dbReference type="ARBA" id="ARBA00023315"/>
    </source>
</evidence>
<keyword evidence="8" id="KW-1185">Reference proteome</keyword>
<accession>A0ABS8W4W4</accession>
<comment type="similarity">
    <text evidence="6">Belongs to the LpxL/LpxM/LpxP family. LpxM subfamily.</text>
</comment>
<reference evidence="7 8" key="1">
    <citation type="journal article" date="2022" name="Environ. Microbiol. Rep.">
        <title>Eco-phylogenetic analyses reveal divergent evolution of vitamin B12 metabolism in the marine bacterial family 'Psychromonadaceae'.</title>
        <authorList>
            <person name="Jin X."/>
            <person name="Yang Y."/>
            <person name="Cao H."/>
            <person name="Gao B."/>
            <person name="Zhao Z."/>
        </authorList>
    </citation>
    <scope>NUCLEOTIDE SEQUENCE [LARGE SCALE GENOMIC DNA]</scope>
    <source>
        <strain evidence="7 8">MKS20</strain>
    </source>
</reference>
<dbReference type="EC" id="2.3.1.243" evidence="6"/>
<evidence type="ECO:0000256" key="1">
    <source>
        <dbReference type="ARBA" id="ARBA00022475"/>
    </source>
</evidence>
<keyword evidence="5 6" id="KW-0012">Acyltransferase</keyword>
<evidence type="ECO:0000313" key="7">
    <source>
        <dbReference type="EMBL" id="MCE2594016.1"/>
    </source>
</evidence>
<comment type="subcellular location">
    <subcellularLocation>
        <location evidence="6">Cell inner membrane</location>
        <topology evidence="6">Single-pass membrane protein</topology>
    </subcellularLocation>
</comment>
<keyword evidence="6" id="KW-0448">Lipopolysaccharide biosynthesis</keyword>
<dbReference type="HAMAP" id="MF_01944">
    <property type="entry name" value="Lipid_A_LpxM"/>
    <property type="match status" value="1"/>
</dbReference>
<keyword evidence="6" id="KW-0812">Transmembrane</keyword>
<keyword evidence="3 6" id="KW-0808">Transferase</keyword>
<evidence type="ECO:0000256" key="2">
    <source>
        <dbReference type="ARBA" id="ARBA00022519"/>
    </source>
</evidence>
<protein>
    <recommendedName>
        <fullName evidence="6">Lipid A biosynthesis acyltransferase</fullName>
        <ecNumber evidence="6">2.3.1.243</ecNumber>
    </recommendedName>
    <alternativeName>
        <fullName evidence="6">Kdo(2)-lauroyl-lipid IV(A) acyltransferase</fullName>
    </alternativeName>
</protein>
<comment type="pathway">
    <text evidence="6">Bacterial outer membrane biogenesis; lipopolysaccharide biosynthesis.</text>
</comment>
<organism evidence="7 8">
    <name type="scientific">Motilimonas cestriensis</name>
    <dbReference type="NCBI Taxonomy" id="2742685"/>
    <lineage>
        <taxon>Bacteria</taxon>
        <taxon>Pseudomonadati</taxon>
        <taxon>Pseudomonadota</taxon>
        <taxon>Gammaproteobacteria</taxon>
        <taxon>Alteromonadales</taxon>
        <taxon>Alteromonadales genera incertae sedis</taxon>
        <taxon>Motilimonas</taxon>
    </lineage>
</organism>
<comment type="caution">
    <text evidence="7">The sequence shown here is derived from an EMBL/GenBank/DDBJ whole genome shotgun (WGS) entry which is preliminary data.</text>
</comment>
<dbReference type="NCBIfam" id="NF006507">
    <property type="entry name" value="PRK08943.1"/>
    <property type="match status" value="1"/>
</dbReference>
<name>A0ABS8W4W4_9GAMM</name>
<evidence type="ECO:0000256" key="3">
    <source>
        <dbReference type="ARBA" id="ARBA00022679"/>
    </source>
</evidence>
<evidence type="ECO:0000256" key="6">
    <source>
        <dbReference type="HAMAP-Rule" id="MF_01944"/>
    </source>
</evidence>
<keyword evidence="6" id="KW-1133">Transmembrane helix</keyword>
<dbReference type="NCBIfam" id="TIGR02208">
    <property type="entry name" value="lipid_A_msbB"/>
    <property type="match status" value="1"/>
</dbReference>
<gene>
    <name evidence="6 7" type="primary">lpxM</name>
    <name evidence="7" type="synonym">msbB</name>
    <name evidence="7" type="ORF">K6Y31_04200</name>
</gene>
<evidence type="ECO:0000256" key="4">
    <source>
        <dbReference type="ARBA" id="ARBA00023136"/>
    </source>
</evidence>
<keyword evidence="2 6" id="KW-0997">Cell inner membrane</keyword>
<feature type="short sequence motif" description="HXXXXD motif" evidence="6">
    <location>
        <begin position="139"/>
        <end position="144"/>
    </location>
</feature>
<dbReference type="EMBL" id="JAIMJA010000003">
    <property type="protein sequence ID" value="MCE2594016.1"/>
    <property type="molecule type" value="Genomic_DNA"/>
</dbReference>
<dbReference type="InterPro" id="IPR004960">
    <property type="entry name" value="LipA_acyltrans"/>
</dbReference>
<dbReference type="Proteomes" id="UP001201273">
    <property type="component" value="Unassembled WGS sequence"/>
</dbReference>